<feature type="compositionally biased region" description="Basic and acidic residues" evidence="8">
    <location>
        <begin position="530"/>
        <end position="552"/>
    </location>
</feature>
<dbReference type="InterPro" id="IPR016570">
    <property type="entry name" value="UCP010361"/>
</dbReference>
<feature type="transmembrane region" description="Helical" evidence="9">
    <location>
        <begin position="167"/>
        <end position="190"/>
    </location>
</feature>
<evidence type="ECO:0000256" key="1">
    <source>
        <dbReference type="ARBA" id="ARBA00004651"/>
    </source>
</evidence>
<evidence type="ECO:0000313" key="11">
    <source>
        <dbReference type="Proteomes" id="UP001595690"/>
    </source>
</evidence>
<evidence type="ECO:0000256" key="2">
    <source>
        <dbReference type="ARBA" id="ARBA00022475"/>
    </source>
</evidence>
<evidence type="ECO:0000256" key="3">
    <source>
        <dbReference type="ARBA" id="ARBA00022679"/>
    </source>
</evidence>
<proteinExistence type="inferred from homology"/>
<dbReference type="InterPro" id="IPR018584">
    <property type="entry name" value="GT87"/>
</dbReference>
<reference evidence="11" key="1">
    <citation type="journal article" date="2019" name="Int. J. Syst. Evol. Microbiol.">
        <title>The Global Catalogue of Microorganisms (GCM) 10K type strain sequencing project: providing services to taxonomists for standard genome sequencing and annotation.</title>
        <authorList>
            <consortium name="The Broad Institute Genomics Platform"/>
            <consortium name="The Broad Institute Genome Sequencing Center for Infectious Disease"/>
            <person name="Wu L."/>
            <person name="Ma J."/>
        </authorList>
    </citation>
    <scope>NUCLEOTIDE SEQUENCE [LARGE SCALE GENOMIC DNA]</scope>
    <source>
        <strain evidence="11">CGMCC 4.7405</strain>
    </source>
</reference>
<comment type="similarity">
    <text evidence="7">Belongs to the glycosyltransferase 87 family.</text>
</comment>
<keyword evidence="11" id="KW-1185">Reference proteome</keyword>
<feature type="transmembrane region" description="Helical" evidence="9">
    <location>
        <begin position="231"/>
        <end position="261"/>
    </location>
</feature>
<feature type="transmembrane region" description="Helical" evidence="9">
    <location>
        <begin position="441"/>
        <end position="460"/>
    </location>
</feature>
<dbReference type="EMBL" id="JBHRZI010000011">
    <property type="protein sequence ID" value="MFC3892616.1"/>
    <property type="molecule type" value="Genomic_DNA"/>
</dbReference>
<feature type="transmembrane region" description="Helical" evidence="9">
    <location>
        <begin position="267"/>
        <end position="295"/>
    </location>
</feature>
<comment type="subcellular location">
    <subcellularLocation>
        <location evidence="1">Cell membrane</location>
        <topology evidence="1">Multi-pass membrane protein</topology>
    </subcellularLocation>
</comment>
<feature type="transmembrane region" description="Helical" evidence="9">
    <location>
        <begin position="472"/>
        <end position="492"/>
    </location>
</feature>
<gene>
    <name evidence="10" type="ORF">ACFOWZ_14130</name>
</gene>
<evidence type="ECO:0000256" key="8">
    <source>
        <dbReference type="SAM" id="MobiDB-lite"/>
    </source>
</evidence>
<sequence>MPSSPAEVPAESSTAESSTTASSTTASSTADLSEDTDSLTHEERVAPTWTESLARSLSRPFGGPLGEHAQVGRNYFWTAARVILLLAVLTLLAGWVQKSPCIQQYVDDKGVVQLDWRGSRQFTALCYSDTVPLYTAERLDQRGAFPYITSWKDDEGKPTEHIRYMEYPVVTGLFMWLNARVAQGLVALVPGLPMTVIVFFNVTAFWLAVAWLVTVFSVARIARRRMWDAALVAVSPLVIVHAFTNFDTIATAFATAGLLAWARKKPALAGVMLGLGGAAKLYPLFLLGPLLLLCWRSNRMKAGLTTTASAIGAWALVNAPIALNPASQTGWREFFRLNTERNADPDTLYNVLVQWTGWPGFDPGLQQGQPPTVLNTVSMVLFLVCCAGIAYVALSAPTRPRLAQLGFLVVAAFLLTNKVWSPQYSLWLVPLAVLALPRWKLLLAWMTVDALVWVPRMYFYLGTDNKGLPIDWFLGAVLLRDAAVILLCVIILKEIYHPERDLVRMTGEDPLAGVLADAPDRQVVTPARGEPSHRMRPRSDAGDHRSRTPDAV</sequence>
<comment type="caution">
    <text evidence="10">The sequence shown here is derived from an EMBL/GenBank/DDBJ whole genome shotgun (WGS) entry which is preliminary data.</text>
</comment>
<dbReference type="RefSeq" id="WP_382372350.1">
    <property type="nucleotide sequence ID" value="NZ_JBHRZI010000011.1"/>
</dbReference>
<protein>
    <submittedName>
        <fullName evidence="10">Glycosyltransferase family 87 protein</fullName>
    </submittedName>
</protein>
<dbReference type="PIRSF" id="PIRSF010361">
    <property type="entry name" value="UCP010361"/>
    <property type="match status" value="1"/>
</dbReference>
<evidence type="ECO:0000256" key="4">
    <source>
        <dbReference type="ARBA" id="ARBA00022692"/>
    </source>
</evidence>
<keyword evidence="6 9" id="KW-0472">Membrane</keyword>
<evidence type="ECO:0000313" key="10">
    <source>
        <dbReference type="EMBL" id="MFC3892616.1"/>
    </source>
</evidence>
<name>A0ABV8BQG0_9PSEU</name>
<feature type="region of interest" description="Disordered" evidence="8">
    <location>
        <begin position="1"/>
        <end position="46"/>
    </location>
</feature>
<feature type="region of interest" description="Disordered" evidence="8">
    <location>
        <begin position="515"/>
        <end position="552"/>
    </location>
</feature>
<keyword evidence="3" id="KW-0808">Transferase</keyword>
<evidence type="ECO:0000256" key="5">
    <source>
        <dbReference type="ARBA" id="ARBA00022989"/>
    </source>
</evidence>
<feature type="transmembrane region" description="Helical" evidence="9">
    <location>
        <begin position="196"/>
        <end position="219"/>
    </location>
</feature>
<evidence type="ECO:0000256" key="9">
    <source>
        <dbReference type="SAM" id="Phobius"/>
    </source>
</evidence>
<dbReference type="Pfam" id="PF09594">
    <property type="entry name" value="GT87"/>
    <property type="match status" value="1"/>
</dbReference>
<feature type="compositionally biased region" description="Low complexity" evidence="8">
    <location>
        <begin position="1"/>
        <end position="31"/>
    </location>
</feature>
<keyword evidence="5 9" id="KW-1133">Transmembrane helix</keyword>
<evidence type="ECO:0000256" key="7">
    <source>
        <dbReference type="ARBA" id="ARBA00024033"/>
    </source>
</evidence>
<dbReference type="Proteomes" id="UP001595690">
    <property type="component" value="Unassembled WGS sequence"/>
</dbReference>
<keyword evidence="2" id="KW-1003">Cell membrane</keyword>
<feature type="transmembrane region" description="Helical" evidence="9">
    <location>
        <begin position="75"/>
        <end position="96"/>
    </location>
</feature>
<accession>A0ABV8BQG0</accession>
<organism evidence="10 11">
    <name type="scientific">Lentzea rhizosphaerae</name>
    <dbReference type="NCBI Taxonomy" id="2041025"/>
    <lineage>
        <taxon>Bacteria</taxon>
        <taxon>Bacillati</taxon>
        <taxon>Actinomycetota</taxon>
        <taxon>Actinomycetes</taxon>
        <taxon>Pseudonocardiales</taxon>
        <taxon>Pseudonocardiaceae</taxon>
        <taxon>Lentzea</taxon>
    </lineage>
</organism>
<feature type="transmembrane region" description="Helical" evidence="9">
    <location>
        <begin position="373"/>
        <end position="396"/>
    </location>
</feature>
<keyword evidence="4 9" id="KW-0812">Transmembrane</keyword>
<evidence type="ECO:0000256" key="6">
    <source>
        <dbReference type="ARBA" id="ARBA00023136"/>
    </source>
</evidence>